<dbReference type="FunFam" id="3.40.850.10:FF:000033">
    <property type="entry name" value="Kinesin-like protein KIN-12E"/>
    <property type="match status" value="1"/>
</dbReference>
<keyword evidence="12" id="KW-1185">Reference proteome</keyword>
<feature type="compositionally biased region" description="Low complexity" evidence="9">
    <location>
        <begin position="1"/>
        <end position="14"/>
    </location>
</feature>
<dbReference type="Pfam" id="PF00225">
    <property type="entry name" value="Kinesin"/>
    <property type="match status" value="1"/>
</dbReference>
<feature type="compositionally biased region" description="Polar residues" evidence="9">
    <location>
        <begin position="94"/>
        <end position="111"/>
    </location>
</feature>
<feature type="compositionally biased region" description="Polar residues" evidence="9">
    <location>
        <begin position="140"/>
        <end position="151"/>
    </location>
</feature>
<feature type="region of interest" description="Disordered" evidence="9">
    <location>
        <begin position="1"/>
        <end position="224"/>
    </location>
</feature>
<dbReference type="SUPFAM" id="SSF52540">
    <property type="entry name" value="P-loop containing nucleoside triphosphate hydrolases"/>
    <property type="match status" value="1"/>
</dbReference>
<feature type="region of interest" description="Disordered" evidence="9">
    <location>
        <begin position="2244"/>
        <end position="2269"/>
    </location>
</feature>
<dbReference type="PRINTS" id="PR00380">
    <property type="entry name" value="KINESINHEAVY"/>
</dbReference>
<feature type="compositionally biased region" description="Basic and acidic residues" evidence="9">
    <location>
        <begin position="15"/>
        <end position="28"/>
    </location>
</feature>
<dbReference type="PANTHER" id="PTHR37739">
    <property type="entry name" value="KINESIN-LIKE PROTEIN KIN-12D"/>
    <property type="match status" value="1"/>
</dbReference>
<keyword evidence="4 8" id="KW-0175">Coiled coil</keyword>
<evidence type="ECO:0000256" key="9">
    <source>
        <dbReference type="SAM" id="MobiDB-lite"/>
    </source>
</evidence>
<feature type="coiled-coil region" evidence="8">
    <location>
        <begin position="1032"/>
        <end position="1102"/>
    </location>
</feature>
<dbReference type="InterPro" id="IPR036961">
    <property type="entry name" value="Kinesin_motor_dom_sf"/>
</dbReference>
<feature type="binding site" evidence="7">
    <location>
        <begin position="363"/>
        <end position="370"/>
    </location>
    <ligand>
        <name>ATP</name>
        <dbReference type="ChEBI" id="CHEBI:30616"/>
    </ligand>
</feature>
<feature type="domain" description="Kinesin motor" evidence="10">
    <location>
        <begin position="282"/>
        <end position="619"/>
    </location>
</feature>
<evidence type="ECO:0000256" key="3">
    <source>
        <dbReference type="ARBA" id="ARBA00022840"/>
    </source>
</evidence>
<feature type="coiled-coil region" evidence="8">
    <location>
        <begin position="1137"/>
        <end position="1171"/>
    </location>
</feature>
<reference evidence="11 12" key="2">
    <citation type="journal article" date="2018" name="Plant J.">
        <title>The Physcomitrella patens chromosome-scale assembly reveals moss genome structure and evolution.</title>
        <authorList>
            <person name="Lang D."/>
            <person name="Ullrich K.K."/>
            <person name="Murat F."/>
            <person name="Fuchs J."/>
            <person name="Jenkins J."/>
            <person name="Haas F.B."/>
            <person name="Piednoel M."/>
            <person name="Gundlach H."/>
            <person name="Van Bel M."/>
            <person name="Meyberg R."/>
            <person name="Vives C."/>
            <person name="Morata J."/>
            <person name="Symeonidi A."/>
            <person name="Hiss M."/>
            <person name="Muchero W."/>
            <person name="Kamisugi Y."/>
            <person name="Saleh O."/>
            <person name="Blanc G."/>
            <person name="Decker E.L."/>
            <person name="van Gessel N."/>
            <person name="Grimwood J."/>
            <person name="Hayes R.D."/>
            <person name="Graham S.W."/>
            <person name="Gunter L.E."/>
            <person name="McDaniel S.F."/>
            <person name="Hoernstein S.N.W."/>
            <person name="Larsson A."/>
            <person name="Li F.W."/>
            <person name="Perroud P.F."/>
            <person name="Phillips J."/>
            <person name="Ranjan P."/>
            <person name="Rokshar D.S."/>
            <person name="Rothfels C.J."/>
            <person name="Schneider L."/>
            <person name="Shu S."/>
            <person name="Stevenson D.W."/>
            <person name="Thummler F."/>
            <person name="Tillich M."/>
            <person name="Villarreal Aguilar J.C."/>
            <person name="Widiez T."/>
            <person name="Wong G.K."/>
            <person name="Wymore A."/>
            <person name="Zhang Y."/>
            <person name="Zimmer A.D."/>
            <person name="Quatrano R.S."/>
            <person name="Mayer K.F.X."/>
            <person name="Goodstein D."/>
            <person name="Casacuberta J.M."/>
            <person name="Vandepoele K."/>
            <person name="Reski R."/>
            <person name="Cuming A.C."/>
            <person name="Tuskan G.A."/>
            <person name="Maumus F."/>
            <person name="Salse J."/>
            <person name="Schmutz J."/>
            <person name="Rensing S.A."/>
        </authorList>
    </citation>
    <scope>NUCLEOTIDE SEQUENCE [LARGE SCALE GENOMIC DNA]</scope>
    <source>
        <strain evidence="11 12">cv. Gransden 2004</strain>
    </source>
</reference>
<dbReference type="GO" id="GO:0005524">
    <property type="term" value="F:ATP binding"/>
    <property type="evidence" value="ECO:0007669"/>
    <property type="project" value="UniProtKB-UniRule"/>
</dbReference>
<feature type="coiled-coil region" evidence="8">
    <location>
        <begin position="1197"/>
        <end position="1245"/>
    </location>
</feature>
<dbReference type="SMART" id="SM00129">
    <property type="entry name" value="KISc"/>
    <property type="match status" value="1"/>
</dbReference>
<proteinExistence type="inferred from homology"/>
<feature type="compositionally biased region" description="Polar residues" evidence="9">
    <location>
        <begin position="167"/>
        <end position="189"/>
    </location>
</feature>
<feature type="compositionally biased region" description="Polar residues" evidence="9">
    <location>
        <begin position="199"/>
        <end position="222"/>
    </location>
</feature>
<feature type="coiled-coil region" evidence="8">
    <location>
        <begin position="2269"/>
        <end position="2345"/>
    </location>
</feature>
<feature type="coiled-coil region" evidence="8">
    <location>
        <begin position="2458"/>
        <end position="2485"/>
    </location>
</feature>
<feature type="coiled-coil region" evidence="8">
    <location>
        <begin position="1807"/>
        <end position="1841"/>
    </location>
</feature>
<evidence type="ECO:0000256" key="5">
    <source>
        <dbReference type="ARBA" id="ARBA00023175"/>
    </source>
</evidence>
<name>A0A7I4A9E4_PHYPA</name>
<feature type="coiled-coil region" evidence="8">
    <location>
        <begin position="1983"/>
        <end position="2117"/>
    </location>
</feature>
<dbReference type="EMBL" id="ABEU02000011">
    <property type="status" value="NOT_ANNOTATED_CDS"/>
    <property type="molecule type" value="Genomic_DNA"/>
</dbReference>
<dbReference type="GO" id="GO:0003777">
    <property type="term" value="F:microtubule motor activity"/>
    <property type="evidence" value="ECO:0007669"/>
    <property type="project" value="InterPro"/>
</dbReference>
<evidence type="ECO:0000256" key="7">
    <source>
        <dbReference type="PROSITE-ProRule" id="PRU00283"/>
    </source>
</evidence>
<reference evidence="11" key="3">
    <citation type="submission" date="2020-12" db="UniProtKB">
        <authorList>
            <consortium name="EnsemblPlants"/>
        </authorList>
    </citation>
    <scope>IDENTIFICATION</scope>
</reference>
<feature type="coiled-coil region" evidence="8">
    <location>
        <begin position="1327"/>
        <end position="1438"/>
    </location>
</feature>
<evidence type="ECO:0000256" key="2">
    <source>
        <dbReference type="ARBA" id="ARBA00022741"/>
    </source>
</evidence>
<evidence type="ECO:0000256" key="1">
    <source>
        <dbReference type="ARBA" id="ARBA00022701"/>
    </source>
</evidence>
<accession>A0A7I4A9E4</accession>
<keyword evidence="1" id="KW-0493">Microtubule</keyword>
<dbReference type="PROSITE" id="PS00411">
    <property type="entry name" value="KINESIN_MOTOR_1"/>
    <property type="match status" value="1"/>
</dbReference>
<keyword evidence="3 7" id="KW-0067">ATP-binding</keyword>
<evidence type="ECO:0000256" key="8">
    <source>
        <dbReference type="SAM" id="Coils"/>
    </source>
</evidence>
<dbReference type="InterPro" id="IPR019821">
    <property type="entry name" value="Kinesin_motor_CS"/>
</dbReference>
<keyword evidence="2 7" id="KW-0547">Nucleotide-binding</keyword>
<evidence type="ECO:0000259" key="10">
    <source>
        <dbReference type="PROSITE" id="PS50067"/>
    </source>
</evidence>
<protein>
    <recommendedName>
        <fullName evidence="10">Kinesin motor domain-containing protein</fullName>
    </recommendedName>
</protein>
<feature type="region of interest" description="Disordered" evidence="9">
    <location>
        <begin position="2145"/>
        <end position="2171"/>
    </location>
</feature>
<organism evidence="11 12">
    <name type="scientific">Physcomitrium patens</name>
    <name type="common">Spreading-leaved earth moss</name>
    <name type="synonym">Physcomitrella patens</name>
    <dbReference type="NCBI Taxonomy" id="3218"/>
    <lineage>
        <taxon>Eukaryota</taxon>
        <taxon>Viridiplantae</taxon>
        <taxon>Streptophyta</taxon>
        <taxon>Embryophyta</taxon>
        <taxon>Bryophyta</taxon>
        <taxon>Bryophytina</taxon>
        <taxon>Bryopsida</taxon>
        <taxon>Funariidae</taxon>
        <taxon>Funariales</taxon>
        <taxon>Funariaceae</taxon>
        <taxon>Physcomitrium</taxon>
    </lineage>
</organism>
<evidence type="ECO:0000313" key="11">
    <source>
        <dbReference type="EnsemblPlants" id="Pp3c11_6950V3.2"/>
    </source>
</evidence>
<dbReference type="OMA" id="ENECFSA"/>
<reference evidence="11 12" key="1">
    <citation type="journal article" date="2008" name="Science">
        <title>The Physcomitrella genome reveals evolutionary insights into the conquest of land by plants.</title>
        <authorList>
            <person name="Rensing S."/>
            <person name="Lang D."/>
            <person name="Zimmer A."/>
            <person name="Terry A."/>
            <person name="Salamov A."/>
            <person name="Shapiro H."/>
            <person name="Nishiyama T."/>
            <person name="Perroud P.-F."/>
            <person name="Lindquist E."/>
            <person name="Kamisugi Y."/>
            <person name="Tanahashi T."/>
            <person name="Sakakibara K."/>
            <person name="Fujita T."/>
            <person name="Oishi K."/>
            <person name="Shin-I T."/>
            <person name="Kuroki Y."/>
            <person name="Toyoda A."/>
            <person name="Suzuki Y."/>
            <person name="Hashimoto A."/>
            <person name="Yamaguchi K."/>
            <person name="Sugano A."/>
            <person name="Kohara Y."/>
            <person name="Fujiyama A."/>
            <person name="Anterola A."/>
            <person name="Aoki S."/>
            <person name="Ashton N."/>
            <person name="Barbazuk W.B."/>
            <person name="Barker E."/>
            <person name="Bennetzen J."/>
            <person name="Bezanilla M."/>
            <person name="Blankenship R."/>
            <person name="Cho S.H."/>
            <person name="Dutcher S."/>
            <person name="Estelle M."/>
            <person name="Fawcett J.A."/>
            <person name="Gundlach H."/>
            <person name="Hanada K."/>
            <person name="Heyl A."/>
            <person name="Hicks K.A."/>
            <person name="Hugh J."/>
            <person name="Lohr M."/>
            <person name="Mayer K."/>
            <person name="Melkozernov A."/>
            <person name="Murata T."/>
            <person name="Nelson D."/>
            <person name="Pils B."/>
            <person name="Prigge M."/>
            <person name="Reiss B."/>
            <person name="Renner T."/>
            <person name="Rombauts S."/>
            <person name="Rushton P."/>
            <person name="Sanderfoot A."/>
            <person name="Schween G."/>
            <person name="Shiu S.-H."/>
            <person name="Stueber K."/>
            <person name="Theodoulou F.L."/>
            <person name="Tu H."/>
            <person name="Van de Peer Y."/>
            <person name="Verrier P.J."/>
            <person name="Waters E."/>
            <person name="Wood A."/>
            <person name="Yang L."/>
            <person name="Cove D."/>
            <person name="Cuming A."/>
            <person name="Hasebe M."/>
            <person name="Lucas S."/>
            <person name="Mishler D.B."/>
            <person name="Reski R."/>
            <person name="Grigoriev I."/>
            <person name="Quatrano R.S."/>
            <person name="Boore J.L."/>
        </authorList>
    </citation>
    <scope>NUCLEOTIDE SEQUENCE [LARGE SCALE GENOMIC DNA]</scope>
    <source>
        <strain evidence="11 12">cv. Gransden 2004</strain>
    </source>
</reference>
<gene>
    <name evidence="11" type="primary">LOC112288542</name>
</gene>
<feature type="coiled-coil region" evidence="8">
    <location>
        <begin position="850"/>
        <end position="905"/>
    </location>
</feature>
<dbReference type="Gramene" id="Pp3c11_6950V3.2">
    <property type="protein sequence ID" value="Pp3c11_6950V3.2"/>
    <property type="gene ID" value="Pp3c11_6950"/>
</dbReference>
<dbReference type="PROSITE" id="PS50067">
    <property type="entry name" value="KINESIN_MOTOR_2"/>
    <property type="match status" value="1"/>
</dbReference>
<dbReference type="GO" id="GO:0008017">
    <property type="term" value="F:microtubule binding"/>
    <property type="evidence" value="ECO:0007669"/>
    <property type="project" value="InterPro"/>
</dbReference>
<sequence>MAKGTSSSRLLLGDSLRKSTQESAEGHDTSVGIVTPTRNGKMTPTRKALTPIAEIVSNPLTSDELSCEDSTLSRKTDATTPKQRKKRQNLFPDSENNVDSMEVSVTGSSGKHTGMSPGRSKSSFAGSSKKSPIVARPVQENCQSDTITEESLTPRRRLANIVEIIQQGPSSKNSTKASSEQLTPKSFRSGSRKGMSETEVGTSSRCSSGQLANGTPSSSRTARSLKYGASGAVQSLSAGVPHNRASVTSTLNRQLSMPQLSHQVSGQHFDLVEDPHFWGDHNVQVLIRTRPINKAEMASQGFMRCLRQDSPQTITWLGQPESRFTFDHVAGDIVTQEKMFKVAGLPMVENCMSGYNSCMFAYGQTGSGKTHTMLGDIENIDLLPSENRGMTPRVFEYLFERIRKEEEMRKDENLMFMCRCSFLEIYNEQITDLLEPTSTNLHMREDNRTGVYVENLSEVEVHNVQDVIRLLIQGASNRRVAATNMNRESSRSHSVFTCIVESKWERDSMTNIRFGRLNLIDLAGSERQKSSGAEGERLKEAANINKSLSTLGLVIMILVDVANGKQRHVPYRDSKLTFLLQDSLGGNSKTTIIATVSPSGCNSMETLSTLKFAQRAKLIRNTAVVNEDASGDVKALRLQLQLMKEELDRIRRQSISSIPSALLPVDRSWDAARALGSPTGTNQQLKAMESIVAGALRREKAAEEVTKFRASEIEHLHRMVQQYKEDSQSGKMILRLRGDKIRRLEALSQGLLDVDTHLAEEKNMLCEEIKLLRSQMGCDPELSRFAMENIRLLDQLKSVKEFQEGKEQVMAQEISNLRDKLLEVLEGKIAQDQVRGSLSTSQERVSAVELAAKDREIELLRTEANNYRVELEHYRSELNSVLESNAAMESQANELQALIKQLRGNEGARNQFQNEDKIKLLETQQLKHLQDIMELKTQLEQEPPYNAHALERRSCTEMEKATTQLSQRLTEHESMSVLWLQKESKLRAELEEAQSAMNSILEGQVNEPEELLRSQQETRCLQMKLISSEASRNEEHTLRKQLEQTINDMTAEHSRQIDEAVSKLSEQNLIVEALENQQVLSINEIEKLHKNHEKLLIKLKRRDEKQRLLKRKISQLTWELTKEQELRDVQREMEEGLMLNEEEMAVLETKLENARKELDMARELNATFQVEQELQKIKQRDIDCSRSEAETETTLAISTMHNELMSMEDELVNALQRETAAQEHLNVLREELADALRMVDEMRNENILFNRKYETMMTEKDAELMSLRKGLNVASEKLIDSAQTDQYVTELSLLAPDNTHMLPRESLNAGKASMLLTDEKVLTQIRLSECEAELLAMRDDLTRAEMNLHQAKVRNLELIQAQEALEVANQKYDVEKATLVGTLRELERQYTDSQNALSSLQIQVECAKCREAALLVELEELRLSKASWDAQTEQLKDDLVDMCVKLEHAEVMKHDTFESKESRTRHNTLEYEEDKMAALITEIESLRYSNRNLELEKNEATYVSVKLASSLKEKEKALQETNDALAQLKLELQEAVEANDSHQQHSSGCMSERGELLAKCASLEKCLDVTSPNIRRSEERANSLDLLVQEMYVAEERSSLEIANLNAEVEGMKNRLADKEAECEGLRDENDRLHAALLSAQREGSSAICDLIALKQKTRSEAHESYLPEHEERSNSKALLSRQREVEVYEDEITKLMTMLNQTEERSIMLESKWRREKETLVAERDIARLDANQKGSEAATLARNFEVNRVTLREAEMMVDALVHAKDRAKSDAEGWKLEYERLLISQEVAVKNFYAETLEVLDLTKQQVENTKSHCEKEIEALADNVKQVKSEIMDELRTCFAALKDDVGAEIKLSIDCYADAVEKAEMKNSFLTEKPRVAEKLQQNHDGEVTESLLELSLQAIRQSLAEVSALKWNQTDVCDVNEFDLEISQVVLNSAQVAVSKLQASVAGNDADLLDLHSKLDECHGHTGDIERNHQNSVSELESELAIKVHELDLMRKEIYALNIATANAEVENMVMRDQIEELKTKAAALEAELKVKEAALKALEQELLLSESKRDSMLQEAENNLKEVEIERDSLWSDLLALNKELELAQNADKDAELEQCKARISNLMAAAEGQATAYHHKLKELTSMVEQVKVEDRRFSCGSPSTPQTREKSKSPFKGSGSPFSCMGKGMVHQRTAELNAERSAQERLIQELEILAASRQREIFMLNARLAEAESQTHDVIRELLGVKLEISNFTESQQHSQRLAEDTRRRSVTPEKSERNLAQVSEIEELKVQLNELIEERESWLEDLNRRHAEIVASRISADKMRQRDQELSAENDKLKLENTGYAQRVTELEKDIKKLSGQQNLQQRIHHHAKIKEENTTLRRKTEDLSSKLRRTEILFARVNDELAKYRTAEGKTPFLNVDEEQCLRSKLQEAEDAKIQMAQKIITLYSSIMKAAGLTPNGEEVDYSSVNSALEKMKERIQSLEQELADVKFKSKMNGEKRRLSDLRAAHSPFKAAFSGPQNLFCATPR</sequence>
<feature type="coiled-coil region" evidence="8">
    <location>
        <begin position="1595"/>
        <end position="1643"/>
    </location>
</feature>
<evidence type="ECO:0000313" key="12">
    <source>
        <dbReference type="Proteomes" id="UP000006727"/>
    </source>
</evidence>
<dbReference type="Proteomes" id="UP000006727">
    <property type="component" value="Chromosome 11"/>
</dbReference>
<dbReference type="EnsemblPlants" id="Pp3c11_6950V3.2">
    <property type="protein sequence ID" value="Pp3c11_6950V3.2"/>
    <property type="gene ID" value="Pp3c11_6950"/>
</dbReference>
<comment type="similarity">
    <text evidence="6">Belongs to the TRAFAC class myosin-kinesin ATPase superfamily. Kinesin family. KIN-12 subfamily.</text>
</comment>
<feature type="coiled-coil region" evidence="8">
    <location>
        <begin position="1476"/>
        <end position="1545"/>
    </location>
</feature>
<evidence type="ECO:0000256" key="6">
    <source>
        <dbReference type="ARBA" id="ARBA00034488"/>
    </source>
</evidence>
<dbReference type="InterPro" id="IPR044986">
    <property type="entry name" value="KIF15/KIN-12"/>
</dbReference>
<feature type="compositionally biased region" description="Polar residues" evidence="9">
    <location>
        <begin position="58"/>
        <end position="70"/>
    </location>
</feature>
<dbReference type="GO" id="GO:0005874">
    <property type="term" value="C:microtubule"/>
    <property type="evidence" value="ECO:0007669"/>
    <property type="project" value="UniProtKB-KW"/>
</dbReference>
<feature type="coiled-coil region" evidence="8">
    <location>
        <begin position="626"/>
        <end position="653"/>
    </location>
</feature>
<feature type="compositionally biased region" description="Low complexity" evidence="9">
    <location>
        <begin position="116"/>
        <end position="132"/>
    </location>
</feature>
<evidence type="ECO:0000256" key="4">
    <source>
        <dbReference type="ARBA" id="ARBA00023054"/>
    </source>
</evidence>
<dbReference type="InterPro" id="IPR001752">
    <property type="entry name" value="Kinesin_motor_dom"/>
</dbReference>
<dbReference type="PANTHER" id="PTHR37739:SF8">
    <property type="entry name" value="KINESIN-LIKE PROTEIN KIN-12D"/>
    <property type="match status" value="1"/>
</dbReference>
<dbReference type="GO" id="GO:0007018">
    <property type="term" value="P:microtubule-based movement"/>
    <property type="evidence" value="ECO:0007669"/>
    <property type="project" value="InterPro"/>
</dbReference>
<keyword evidence="5 7" id="KW-0505">Motor protein</keyword>
<dbReference type="Gene3D" id="3.40.850.10">
    <property type="entry name" value="Kinesin motor domain"/>
    <property type="match status" value="1"/>
</dbReference>
<dbReference type="InterPro" id="IPR027417">
    <property type="entry name" value="P-loop_NTPase"/>
</dbReference>
<feature type="compositionally biased region" description="Basic and acidic residues" evidence="9">
    <location>
        <begin position="2251"/>
        <end position="2268"/>
    </location>
</feature>